<protein>
    <submittedName>
        <fullName evidence="2">Uncharacterized protein</fullName>
    </submittedName>
</protein>
<evidence type="ECO:0000256" key="1">
    <source>
        <dbReference type="SAM" id="SignalP"/>
    </source>
</evidence>
<sequence length="60" mass="6875">MNFLTSLFVIFITLMGLINAQPSDEALQSFQNMCDSINKLVHSTFWQEAVKFSQICTFKP</sequence>
<feature type="chain" id="PRO_5012428965" evidence="1">
    <location>
        <begin position="21"/>
        <end position="60"/>
    </location>
</feature>
<name>A0A2C9H876_ANOQN</name>
<dbReference type="VEuPathDB" id="VectorBase:AQUA016686"/>
<accession>A0A2C9H876</accession>
<dbReference type="Proteomes" id="UP000076407">
    <property type="component" value="Unassembled WGS sequence"/>
</dbReference>
<keyword evidence="3" id="KW-1185">Reference proteome</keyword>
<keyword evidence="1" id="KW-0732">Signal</keyword>
<evidence type="ECO:0000313" key="2">
    <source>
        <dbReference type="EnsemblMetazoa" id="AQUA016686-PA"/>
    </source>
</evidence>
<dbReference type="AlphaFoldDB" id="A0A2C9H876"/>
<evidence type="ECO:0000313" key="3">
    <source>
        <dbReference type="Proteomes" id="UP000076407"/>
    </source>
</evidence>
<organism evidence="2 3">
    <name type="scientific">Anopheles quadriannulatus</name>
    <name type="common">Mosquito</name>
    <dbReference type="NCBI Taxonomy" id="34691"/>
    <lineage>
        <taxon>Eukaryota</taxon>
        <taxon>Metazoa</taxon>
        <taxon>Ecdysozoa</taxon>
        <taxon>Arthropoda</taxon>
        <taxon>Hexapoda</taxon>
        <taxon>Insecta</taxon>
        <taxon>Pterygota</taxon>
        <taxon>Neoptera</taxon>
        <taxon>Endopterygota</taxon>
        <taxon>Diptera</taxon>
        <taxon>Nematocera</taxon>
        <taxon>Culicoidea</taxon>
        <taxon>Culicidae</taxon>
        <taxon>Anophelinae</taxon>
        <taxon>Anopheles</taxon>
    </lineage>
</organism>
<dbReference type="EnsemblMetazoa" id="AQUA016686-RA">
    <property type="protein sequence ID" value="AQUA016686-PA"/>
    <property type="gene ID" value="AQUA016686"/>
</dbReference>
<reference evidence="2" key="1">
    <citation type="submission" date="2020-05" db="UniProtKB">
        <authorList>
            <consortium name="EnsemblMetazoa"/>
        </authorList>
    </citation>
    <scope>IDENTIFICATION</scope>
    <source>
        <strain evidence="2">SANGQUA</strain>
    </source>
</reference>
<feature type="signal peptide" evidence="1">
    <location>
        <begin position="1"/>
        <end position="20"/>
    </location>
</feature>
<proteinExistence type="predicted"/>